<evidence type="ECO:0000256" key="4">
    <source>
        <dbReference type="ARBA" id="ARBA00022692"/>
    </source>
</evidence>
<evidence type="ECO:0000256" key="11">
    <source>
        <dbReference type="ARBA" id="ARBA00023242"/>
    </source>
</evidence>
<dbReference type="RefSeq" id="XP_003287460.1">
    <property type="nucleotide sequence ID" value="XM_003287412.1"/>
</dbReference>
<dbReference type="Gene3D" id="1.10.418.10">
    <property type="entry name" value="Calponin-like domain"/>
    <property type="match status" value="2"/>
</dbReference>
<dbReference type="InterPro" id="IPR001715">
    <property type="entry name" value="CH_dom"/>
</dbReference>
<dbReference type="OrthoDB" id="10017054at2759"/>
<dbReference type="FunFam" id="1.10.418.10:FF:000099">
    <property type="entry name" value="Nuclear anchorage protein 1"/>
    <property type="match status" value="1"/>
</dbReference>
<dbReference type="VEuPathDB" id="AmoebaDB:DICPUDRAFT_54845"/>
<keyword evidence="18" id="KW-1185">Reference proteome</keyword>
<evidence type="ECO:0000256" key="10">
    <source>
        <dbReference type="ARBA" id="ARBA00023212"/>
    </source>
</evidence>
<accession>F0ZJ62</accession>
<dbReference type="STRING" id="5786.F0ZJ62"/>
<evidence type="ECO:0000256" key="14">
    <source>
        <dbReference type="SAM" id="Coils"/>
    </source>
</evidence>
<dbReference type="GO" id="GO:0003779">
    <property type="term" value="F:actin binding"/>
    <property type="evidence" value="ECO:0007669"/>
    <property type="project" value="UniProtKB-KW"/>
</dbReference>
<keyword evidence="11" id="KW-0539">Nucleus</keyword>
<dbReference type="OMA" id="QMMENIN"/>
<comment type="subcellular location">
    <subcellularLocation>
        <location evidence="1">Cytoplasm</location>
        <location evidence="1">Cytoskeleton</location>
    </subcellularLocation>
    <subcellularLocation>
        <location evidence="12">Endomembrane system</location>
        <topology evidence="12">Single-pass type IV membrane protein</topology>
        <orientation evidence="12">Cytoplasmic side</orientation>
    </subcellularLocation>
    <subcellularLocation>
        <location evidence="2">Nucleus membrane</location>
        <topology evidence="2">Single-pass membrane protein</topology>
        <orientation evidence="2">Cytoplasmic side</orientation>
    </subcellularLocation>
    <subcellularLocation>
        <location evidence="13">Nucleus membrane</location>
        <topology evidence="13">Single-pass type IV membrane protein</topology>
    </subcellularLocation>
</comment>
<dbReference type="PROSITE" id="PS50021">
    <property type="entry name" value="CH"/>
    <property type="match status" value="2"/>
</dbReference>
<keyword evidence="5" id="KW-0677">Repeat</keyword>
<keyword evidence="7 14" id="KW-0175">Coiled coil</keyword>
<evidence type="ECO:0000313" key="18">
    <source>
        <dbReference type="Proteomes" id="UP000001064"/>
    </source>
</evidence>
<feature type="coiled-coil region" evidence="14">
    <location>
        <begin position="310"/>
        <end position="379"/>
    </location>
</feature>
<dbReference type="SUPFAM" id="SSF47576">
    <property type="entry name" value="Calponin-homology domain, CH-domain"/>
    <property type="match status" value="1"/>
</dbReference>
<dbReference type="SMART" id="SM00033">
    <property type="entry name" value="CH"/>
    <property type="match status" value="1"/>
</dbReference>
<evidence type="ECO:0000256" key="9">
    <source>
        <dbReference type="ARBA" id="ARBA00023203"/>
    </source>
</evidence>
<keyword evidence="8" id="KW-0472">Membrane</keyword>
<feature type="non-terminal residue" evidence="17">
    <location>
        <position position="1"/>
    </location>
</feature>
<evidence type="ECO:0000256" key="2">
    <source>
        <dbReference type="ARBA" id="ARBA00004528"/>
    </source>
</evidence>
<dbReference type="AlphaFoldDB" id="F0ZJ62"/>
<feature type="region of interest" description="Disordered" evidence="15">
    <location>
        <begin position="172"/>
        <end position="196"/>
    </location>
</feature>
<dbReference type="GO" id="GO:0005737">
    <property type="term" value="C:cytoplasm"/>
    <property type="evidence" value="ECO:0007669"/>
    <property type="project" value="UniProtKB-ARBA"/>
</dbReference>
<evidence type="ECO:0000256" key="7">
    <source>
        <dbReference type="ARBA" id="ARBA00023054"/>
    </source>
</evidence>
<feature type="domain" description="Calponin-homology (CH)" evidence="16">
    <location>
        <begin position="1"/>
        <end position="52"/>
    </location>
</feature>
<evidence type="ECO:0000256" key="13">
    <source>
        <dbReference type="ARBA" id="ARBA00060498"/>
    </source>
</evidence>
<dbReference type="InParanoid" id="F0ZJ62"/>
<reference evidence="18" key="1">
    <citation type="journal article" date="2011" name="Genome Biol.">
        <title>Comparative genomics of the social amoebae Dictyostelium discoideum and Dictyostelium purpureum.</title>
        <authorList>
            <consortium name="US DOE Joint Genome Institute (JGI-PGF)"/>
            <person name="Sucgang R."/>
            <person name="Kuo A."/>
            <person name="Tian X."/>
            <person name="Salerno W."/>
            <person name="Parikh A."/>
            <person name="Feasley C.L."/>
            <person name="Dalin E."/>
            <person name="Tu H."/>
            <person name="Huang E."/>
            <person name="Barry K."/>
            <person name="Lindquist E."/>
            <person name="Shapiro H."/>
            <person name="Bruce D."/>
            <person name="Schmutz J."/>
            <person name="Salamov A."/>
            <person name="Fey P."/>
            <person name="Gaudet P."/>
            <person name="Anjard C."/>
            <person name="Babu M.M."/>
            <person name="Basu S."/>
            <person name="Bushmanova Y."/>
            <person name="van der Wel H."/>
            <person name="Katoh-Kurasawa M."/>
            <person name="Dinh C."/>
            <person name="Coutinho P.M."/>
            <person name="Saito T."/>
            <person name="Elias M."/>
            <person name="Schaap P."/>
            <person name="Kay R.R."/>
            <person name="Henrissat B."/>
            <person name="Eichinger L."/>
            <person name="Rivero F."/>
            <person name="Putnam N.H."/>
            <person name="West C.M."/>
            <person name="Loomis W.F."/>
            <person name="Chisholm R.L."/>
            <person name="Shaulsky G."/>
            <person name="Strassmann J.E."/>
            <person name="Queller D.C."/>
            <person name="Kuspa A."/>
            <person name="Grigoriev I.V."/>
        </authorList>
    </citation>
    <scope>NUCLEOTIDE SEQUENCE [LARGE SCALE GENOMIC DNA]</scope>
    <source>
        <strain evidence="18">QSDP1</strain>
    </source>
</reference>
<evidence type="ECO:0000313" key="17">
    <source>
        <dbReference type="EMBL" id="EGC36022.1"/>
    </source>
</evidence>
<evidence type="ECO:0000256" key="15">
    <source>
        <dbReference type="SAM" id="MobiDB-lite"/>
    </source>
</evidence>
<dbReference type="eggNOG" id="KOG0035">
    <property type="taxonomic scope" value="Eukaryota"/>
</dbReference>
<evidence type="ECO:0000256" key="1">
    <source>
        <dbReference type="ARBA" id="ARBA00004245"/>
    </source>
</evidence>
<keyword evidence="4" id="KW-0812">Transmembrane</keyword>
<feature type="compositionally biased region" description="Basic and acidic residues" evidence="15">
    <location>
        <begin position="182"/>
        <end position="196"/>
    </location>
</feature>
<keyword evidence="10" id="KW-0206">Cytoskeleton</keyword>
<evidence type="ECO:0000256" key="3">
    <source>
        <dbReference type="ARBA" id="ARBA00022490"/>
    </source>
</evidence>
<dbReference type="PANTHER" id="PTHR11915">
    <property type="entry name" value="SPECTRIN/FILAMIN RELATED CYTOSKELETAL PROTEIN"/>
    <property type="match status" value="1"/>
</dbReference>
<keyword evidence="6" id="KW-1133">Transmembrane helix</keyword>
<gene>
    <name evidence="17" type="ORF">DICPUDRAFT_54845</name>
</gene>
<evidence type="ECO:0000256" key="8">
    <source>
        <dbReference type="ARBA" id="ARBA00023136"/>
    </source>
</evidence>
<sequence length="383" mass="44129">MSRLLYINNLNVSLKFIHDEGIKTVGLGSEDIVDKNLKLIMGLIWTLILTYQIQILGSKNPQNGSCKFQLSENYPHIQVNDLTKSFQDGLLFCALVHKLVPDKIDFASLNSSNPLYNLQLAFETANRELNIPSILDPQDISTQPDEKSILTYISFFPKVYQERLGDSVSSFFSPSKRNSIQSEKEQAQKDIDSKQSELDSLNDLVKSAQDEIERLKETLKSTDNDTQKYQSKYEELERLNQTIQDENKRILEDIAQLTKQQSATNSEFEEKQNKLFSEIKEKDELIERINSQLQSGLELQTKYDSILVELNDSKEQKSNSEKEFEKVIENLKSTIQQLQEENKSLASNQTVSEDQFKEKDQLLKEKDQLLNEKDSKINEITQL</sequence>
<dbReference type="Pfam" id="PF00307">
    <property type="entry name" value="CH"/>
    <property type="match status" value="2"/>
</dbReference>
<evidence type="ECO:0000256" key="6">
    <source>
        <dbReference type="ARBA" id="ARBA00022989"/>
    </source>
</evidence>
<organism evidence="17 18">
    <name type="scientific">Dictyostelium purpureum</name>
    <name type="common">Slime mold</name>
    <dbReference type="NCBI Taxonomy" id="5786"/>
    <lineage>
        <taxon>Eukaryota</taxon>
        <taxon>Amoebozoa</taxon>
        <taxon>Evosea</taxon>
        <taxon>Eumycetozoa</taxon>
        <taxon>Dictyostelia</taxon>
        <taxon>Dictyosteliales</taxon>
        <taxon>Dictyosteliaceae</taxon>
        <taxon>Dictyostelium</taxon>
    </lineage>
</organism>
<evidence type="ECO:0000259" key="16">
    <source>
        <dbReference type="PROSITE" id="PS50021"/>
    </source>
</evidence>
<protein>
    <recommendedName>
        <fullName evidence="16">Calponin-homology (CH) domain-containing protein</fullName>
    </recommendedName>
</protein>
<dbReference type="GO" id="GO:0005856">
    <property type="term" value="C:cytoskeleton"/>
    <property type="evidence" value="ECO:0007669"/>
    <property type="project" value="UniProtKB-SubCell"/>
</dbReference>
<dbReference type="Proteomes" id="UP000001064">
    <property type="component" value="Unassembled WGS sequence"/>
</dbReference>
<feature type="compositionally biased region" description="Polar residues" evidence="15">
    <location>
        <begin position="172"/>
        <end position="181"/>
    </location>
</feature>
<dbReference type="KEGG" id="dpp:DICPUDRAFT_54845"/>
<proteinExistence type="predicted"/>
<dbReference type="GeneID" id="10500345"/>
<dbReference type="EMBL" id="GL871040">
    <property type="protein sequence ID" value="EGC36022.1"/>
    <property type="molecule type" value="Genomic_DNA"/>
</dbReference>
<keyword evidence="3" id="KW-0963">Cytoplasm</keyword>
<feature type="domain" description="Calponin-homology (CH)" evidence="16">
    <location>
        <begin position="56"/>
        <end position="161"/>
    </location>
</feature>
<name>F0ZJ62_DICPU</name>
<dbReference type="InterPro" id="IPR036872">
    <property type="entry name" value="CH_dom_sf"/>
</dbReference>
<keyword evidence="9" id="KW-0009">Actin-binding</keyword>
<evidence type="ECO:0000256" key="12">
    <source>
        <dbReference type="ARBA" id="ARBA00060457"/>
    </source>
</evidence>
<evidence type="ECO:0000256" key="5">
    <source>
        <dbReference type="ARBA" id="ARBA00022737"/>
    </source>
</evidence>
<dbReference type="GO" id="GO:0031965">
    <property type="term" value="C:nuclear membrane"/>
    <property type="evidence" value="ECO:0007669"/>
    <property type="project" value="UniProtKB-SubCell"/>
</dbReference>